<dbReference type="EMBL" id="BKCJ011870311">
    <property type="protein sequence ID" value="GFD59865.1"/>
    <property type="molecule type" value="Genomic_DNA"/>
</dbReference>
<protein>
    <submittedName>
        <fullName evidence="2">Aldehyde dehydrogenase family 2 member C4-like</fullName>
    </submittedName>
</protein>
<feature type="non-terminal residue" evidence="2">
    <location>
        <position position="1"/>
    </location>
</feature>
<sequence>EKVKTFFSDIDKENWKVAVGGNNEERTGYFITPTIIDNPADSSRIVTEEPFGPIVPLLSWNEEEEVIARANNTTMGLGASV</sequence>
<gene>
    <name evidence="2" type="ORF">Tci_931834</name>
</gene>
<dbReference type="PANTHER" id="PTHR11699">
    <property type="entry name" value="ALDEHYDE DEHYDROGENASE-RELATED"/>
    <property type="match status" value="1"/>
</dbReference>
<proteinExistence type="predicted"/>
<reference evidence="2" key="1">
    <citation type="journal article" date="2019" name="Sci. Rep.">
        <title>Draft genome of Tanacetum cinerariifolium, the natural source of mosquito coil.</title>
        <authorList>
            <person name="Yamashiro T."/>
            <person name="Shiraishi A."/>
            <person name="Satake H."/>
            <person name="Nakayama K."/>
        </authorList>
    </citation>
    <scope>NUCLEOTIDE SEQUENCE</scope>
</reference>
<dbReference type="Pfam" id="PF00171">
    <property type="entry name" value="Aldedh"/>
    <property type="match status" value="1"/>
</dbReference>
<dbReference type="InterPro" id="IPR016163">
    <property type="entry name" value="Ald_DH_C"/>
</dbReference>
<dbReference type="Gene3D" id="3.40.309.10">
    <property type="entry name" value="Aldehyde Dehydrogenase, Chain A, domain 2"/>
    <property type="match status" value="1"/>
</dbReference>
<accession>A0A699XIW0</accession>
<dbReference type="GO" id="GO:0016620">
    <property type="term" value="F:oxidoreductase activity, acting on the aldehyde or oxo group of donors, NAD or NADP as acceptor"/>
    <property type="evidence" value="ECO:0007669"/>
    <property type="project" value="InterPro"/>
</dbReference>
<organism evidence="2">
    <name type="scientific">Tanacetum cinerariifolium</name>
    <name type="common">Dalmatian daisy</name>
    <name type="synonym">Chrysanthemum cinerariifolium</name>
    <dbReference type="NCBI Taxonomy" id="118510"/>
    <lineage>
        <taxon>Eukaryota</taxon>
        <taxon>Viridiplantae</taxon>
        <taxon>Streptophyta</taxon>
        <taxon>Embryophyta</taxon>
        <taxon>Tracheophyta</taxon>
        <taxon>Spermatophyta</taxon>
        <taxon>Magnoliopsida</taxon>
        <taxon>eudicotyledons</taxon>
        <taxon>Gunneridae</taxon>
        <taxon>Pentapetalae</taxon>
        <taxon>asterids</taxon>
        <taxon>campanulids</taxon>
        <taxon>Asterales</taxon>
        <taxon>Asteraceae</taxon>
        <taxon>Asteroideae</taxon>
        <taxon>Anthemideae</taxon>
        <taxon>Anthemidinae</taxon>
        <taxon>Tanacetum</taxon>
    </lineage>
</organism>
<dbReference type="InterPro" id="IPR015590">
    <property type="entry name" value="Aldehyde_DH_dom"/>
</dbReference>
<evidence type="ECO:0000259" key="1">
    <source>
        <dbReference type="Pfam" id="PF00171"/>
    </source>
</evidence>
<name>A0A699XIW0_TANCI</name>
<dbReference type="SUPFAM" id="SSF53720">
    <property type="entry name" value="ALDH-like"/>
    <property type="match status" value="1"/>
</dbReference>
<feature type="non-terminal residue" evidence="2">
    <location>
        <position position="81"/>
    </location>
</feature>
<dbReference type="AlphaFoldDB" id="A0A699XIW0"/>
<feature type="domain" description="Aldehyde dehydrogenase" evidence="1">
    <location>
        <begin position="1"/>
        <end position="81"/>
    </location>
</feature>
<evidence type="ECO:0000313" key="2">
    <source>
        <dbReference type="EMBL" id="GFD59865.1"/>
    </source>
</evidence>
<comment type="caution">
    <text evidence="2">The sequence shown here is derived from an EMBL/GenBank/DDBJ whole genome shotgun (WGS) entry which is preliminary data.</text>
</comment>
<dbReference type="InterPro" id="IPR016161">
    <property type="entry name" value="Ald_DH/histidinol_DH"/>
</dbReference>